<evidence type="ECO:0000256" key="5">
    <source>
        <dbReference type="SAM" id="Phobius"/>
    </source>
</evidence>
<dbReference type="GO" id="GO:0008273">
    <property type="term" value="F:calcium, potassium:sodium antiporter activity"/>
    <property type="evidence" value="ECO:0007669"/>
    <property type="project" value="TreeGrafter"/>
</dbReference>
<protein>
    <submittedName>
        <fullName evidence="7">Inner membrane protein YrbG, predicted calcium/sodium:proton antiporter</fullName>
    </submittedName>
</protein>
<dbReference type="InterPro" id="IPR004481">
    <property type="entry name" value="K/Na/Ca-exchanger"/>
</dbReference>
<dbReference type="RefSeq" id="WP_024268239.1">
    <property type="nucleotide sequence ID" value="NC_023035.1"/>
</dbReference>
<dbReference type="STRING" id="1307761.L21SP2_1951"/>
<evidence type="ECO:0000256" key="4">
    <source>
        <dbReference type="ARBA" id="ARBA00023136"/>
    </source>
</evidence>
<feature type="transmembrane region" description="Helical" evidence="5">
    <location>
        <begin position="113"/>
        <end position="131"/>
    </location>
</feature>
<dbReference type="NCBIfam" id="TIGR00367">
    <property type="entry name" value="calcium/sodium antiporter"/>
    <property type="match status" value="1"/>
</dbReference>
<dbReference type="AlphaFoldDB" id="V5WHL4"/>
<feature type="transmembrane region" description="Helical" evidence="5">
    <location>
        <begin position="6"/>
        <end position="27"/>
    </location>
</feature>
<dbReference type="GO" id="GO:0005262">
    <property type="term" value="F:calcium channel activity"/>
    <property type="evidence" value="ECO:0007669"/>
    <property type="project" value="TreeGrafter"/>
</dbReference>
<feature type="transmembrane region" description="Helical" evidence="5">
    <location>
        <begin position="224"/>
        <end position="247"/>
    </location>
</feature>
<proteinExistence type="predicted"/>
<dbReference type="OrthoDB" id="9794225at2"/>
<dbReference type="Proteomes" id="UP000018680">
    <property type="component" value="Chromosome"/>
</dbReference>
<keyword evidence="2 5" id="KW-0812">Transmembrane</keyword>
<dbReference type="Pfam" id="PF01699">
    <property type="entry name" value="Na_Ca_ex"/>
    <property type="match status" value="2"/>
</dbReference>
<feature type="domain" description="Sodium/calcium exchanger membrane region" evidence="6">
    <location>
        <begin position="11"/>
        <end position="159"/>
    </location>
</feature>
<feature type="transmembrane region" description="Helical" evidence="5">
    <location>
        <begin position="283"/>
        <end position="307"/>
    </location>
</feature>
<dbReference type="GO" id="GO:0005886">
    <property type="term" value="C:plasma membrane"/>
    <property type="evidence" value="ECO:0007669"/>
    <property type="project" value="TreeGrafter"/>
</dbReference>
<sequence length="336" mass="36198">MAIDILLNSGAVLAGLVLLYFGGNYLVKGAGGMALHFKVAPIVVGLTVVAFGTSAPELFVSLFSALQGYTEISLGNVVGSNIINIALILGISSIIVTIPVGQGIVFRDIPLMFFSYLILFAAALPMFWETLAPGEGRIFRIEGLLMIAALVAYVLFLYMYSRQHEDEVSELVEMDEISEEDVNRPVPIMLLEIAGGIAALGFGSDFLIDGASWMARNLFGASDRFIGITIVAFGTSLPELVTSVIAASKKQMDISVGNIVGSNIFNSLMVLGATSLVTPLSIYAAGFTVDILAMILISLLLFLVLLWRRKLERWSGVLFLISYAGYFIYLLQSRGV</sequence>
<keyword evidence="4 5" id="KW-0472">Membrane</keyword>
<evidence type="ECO:0000313" key="8">
    <source>
        <dbReference type="Proteomes" id="UP000018680"/>
    </source>
</evidence>
<dbReference type="EMBL" id="CP006939">
    <property type="protein sequence ID" value="AHC15322.1"/>
    <property type="molecule type" value="Genomic_DNA"/>
</dbReference>
<comment type="subcellular location">
    <subcellularLocation>
        <location evidence="1">Membrane</location>
        <topology evidence="1">Multi-pass membrane protein</topology>
    </subcellularLocation>
</comment>
<dbReference type="PANTHER" id="PTHR10846:SF8">
    <property type="entry name" value="INNER MEMBRANE PROTEIN YRBG"/>
    <property type="match status" value="1"/>
</dbReference>
<feature type="transmembrane region" description="Helical" evidence="5">
    <location>
        <begin position="39"/>
        <end position="62"/>
    </location>
</feature>
<evidence type="ECO:0000256" key="1">
    <source>
        <dbReference type="ARBA" id="ARBA00004141"/>
    </source>
</evidence>
<dbReference type="PATRIC" id="fig|1307761.3.peg.1944"/>
<feature type="transmembrane region" description="Helical" evidence="5">
    <location>
        <begin position="314"/>
        <end position="331"/>
    </location>
</feature>
<gene>
    <name evidence="7" type="ORF">L21SP2_1951</name>
</gene>
<dbReference type="HOGENOM" id="CLU_007948_0_3_12"/>
<accession>V5WHL4</accession>
<organism evidence="7 8">
    <name type="scientific">Salinispira pacifica</name>
    <dbReference type="NCBI Taxonomy" id="1307761"/>
    <lineage>
        <taxon>Bacteria</taxon>
        <taxon>Pseudomonadati</taxon>
        <taxon>Spirochaetota</taxon>
        <taxon>Spirochaetia</taxon>
        <taxon>Spirochaetales</taxon>
        <taxon>Spirochaetaceae</taxon>
        <taxon>Salinispira</taxon>
    </lineage>
</organism>
<dbReference type="Gene3D" id="1.20.1420.30">
    <property type="entry name" value="NCX, central ion-binding region"/>
    <property type="match status" value="1"/>
</dbReference>
<dbReference type="InterPro" id="IPR044880">
    <property type="entry name" value="NCX_ion-bd_dom_sf"/>
</dbReference>
<dbReference type="eggNOG" id="COG0530">
    <property type="taxonomic scope" value="Bacteria"/>
</dbReference>
<feature type="transmembrane region" description="Helical" evidence="5">
    <location>
        <begin position="143"/>
        <end position="161"/>
    </location>
</feature>
<evidence type="ECO:0000259" key="6">
    <source>
        <dbReference type="Pfam" id="PF01699"/>
    </source>
</evidence>
<name>V5WHL4_9SPIO</name>
<dbReference type="InterPro" id="IPR004837">
    <property type="entry name" value="NaCa_Exmemb"/>
</dbReference>
<evidence type="ECO:0000313" key="7">
    <source>
        <dbReference type="EMBL" id="AHC15322.1"/>
    </source>
</evidence>
<feature type="transmembrane region" description="Helical" evidence="5">
    <location>
        <begin position="259"/>
        <end position="277"/>
    </location>
</feature>
<feature type="transmembrane region" description="Helical" evidence="5">
    <location>
        <begin position="82"/>
        <end position="101"/>
    </location>
</feature>
<evidence type="ECO:0000256" key="3">
    <source>
        <dbReference type="ARBA" id="ARBA00022989"/>
    </source>
</evidence>
<dbReference type="GO" id="GO:0006874">
    <property type="term" value="P:intracellular calcium ion homeostasis"/>
    <property type="evidence" value="ECO:0007669"/>
    <property type="project" value="TreeGrafter"/>
</dbReference>
<dbReference type="KEGG" id="slr:L21SP2_1951"/>
<feature type="domain" description="Sodium/calcium exchanger membrane region" evidence="6">
    <location>
        <begin position="193"/>
        <end position="330"/>
    </location>
</feature>
<keyword evidence="3 5" id="KW-1133">Transmembrane helix</keyword>
<keyword evidence="8" id="KW-1185">Reference proteome</keyword>
<evidence type="ECO:0000256" key="2">
    <source>
        <dbReference type="ARBA" id="ARBA00022692"/>
    </source>
</evidence>
<dbReference type="PANTHER" id="PTHR10846">
    <property type="entry name" value="SODIUM/POTASSIUM/CALCIUM EXCHANGER"/>
    <property type="match status" value="1"/>
</dbReference>
<reference evidence="7 8" key="1">
    <citation type="journal article" date="2015" name="Stand. Genomic Sci.">
        <title>Complete genome sequence and description of Salinispira pacifica gen. nov., sp. nov., a novel spirochaete isolated form a hypersaline microbial mat.</title>
        <authorList>
            <person name="Ben Hania W."/>
            <person name="Joseph M."/>
            <person name="Schumann P."/>
            <person name="Bunk B."/>
            <person name="Fiebig A."/>
            <person name="Sproer C."/>
            <person name="Klenk H.P."/>
            <person name="Fardeau M.L."/>
            <person name="Spring S."/>
        </authorList>
    </citation>
    <scope>NUCLEOTIDE SEQUENCE [LARGE SCALE GENOMIC DNA]</scope>
    <source>
        <strain evidence="7 8">L21-RPul-D2</strain>
    </source>
</reference>